<organism evidence="12 13">
    <name type="scientific">Afifella marina DSM 2698</name>
    <dbReference type="NCBI Taxonomy" id="1120955"/>
    <lineage>
        <taxon>Bacteria</taxon>
        <taxon>Pseudomonadati</taxon>
        <taxon>Pseudomonadota</taxon>
        <taxon>Alphaproteobacteria</taxon>
        <taxon>Hyphomicrobiales</taxon>
        <taxon>Afifellaceae</taxon>
        <taxon>Afifella</taxon>
    </lineage>
</organism>
<dbReference type="RefSeq" id="WP_092809745.1">
    <property type="nucleotide sequence ID" value="NZ_FMVW01000001.1"/>
</dbReference>
<keyword evidence="5 10" id="KW-0813">Transport</keyword>
<dbReference type="GO" id="GO:0042910">
    <property type="term" value="F:xenobiotic transmembrane transporter activity"/>
    <property type="evidence" value="ECO:0007669"/>
    <property type="project" value="InterPro"/>
</dbReference>
<feature type="transmembrane region" description="Helical" evidence="10">
    <location>
        <begin position="110"/>
        <end position="131"/>
    </location>
</feature>
<evidence type="ECO:0000256" key="6">
    <source>
        <dbReference type="ARBA" id="ARBA00022475"/>
    </source>
</evidence>
<sequence length="405" mass="42034">MPSSISEAPALSPERRRPSLLSLVVISTLSPFAINVIVPSMPALEKDFHASFATVQLVLSLFLASVAISQIVIGPLSDRFGRRPVLLSGLSIFTATSALASLANDIESLLALRVLQAAGGCTGIVLARAIVRDLYDRRKAASVIGYVTMGLAMAPMVAPLFGGLLQQNFGWRAQFVMLTIFGALVLALAWRDVSETHHARTERIAFATLFRDFGYLLKEPAFLVYTAVSSLATSVFFAFLGGGAYVAGTILGLSPIAYGSWFAVLSIGYAFGNFLSGRFAEKVGVRRMTLAGSSLLLIAQLVLLALIASGHLSAPALFLPMCVGGISNGLVLPSTIAGAISVRPEIAGTAAGLQGATQIGSGAISSAIAGAVLAGGMSALPLSAVMLTGAVAAFAFSVILFRIVR</sequence>
<evidence type="ECO:0000256" key="7">
    <source>
        <dbReference type="ARBA" id="ARBA00022692"/>
    </source>
</evidence>
<dbReference type="Pfam" id="PF07690">
    <property type="entry name" value="MFS_1"/>
    <property type="match status" value="1"/>
</dbReference>
<feature type="transmembrane region" description="Helical" evidence="10">
    <location>
        <begin position="352"/>
        <end position="374"/>
    </location>
</feature>
<comment type="subcellular location">
    <subcellularLocation>
        <location evidence="10">Cell inner membrane</location>
        <topology evidence="10">Multi-pass membrane protein</topology>
    </subcellularLocation>
    <subcellularLocation>
        <location evidence="2">Cell membrane</location>
        <topology evidence="2">Multi-pass membrane protein</topology>
    </subcellularLocation>
</comment>
<dbReference type="NCBIfam" id="TIGR00710">
    <property type="entry name" value="efflux_Bcr_CflA"/>
    <property type="match status" value="1"/>
</dbReference>
<comment type="similarity">
    <text evidence="4">Belongs to the major facilitator superfamily. TCR/Tet family.</text>
</comment>
<evidence type="ECO:0000313" key="12">
    <source>
        <dbReference type="EMBL" id="SCZ25677.1"/>
    </source>
</evidence>
<evidence type="ECO:0000256" key="4">
    <source>
        <dbReference type="ARBA" id="ARBA00007520"/>
    </source>
</evidence>
<dbReference type="GO" id="GO:1990961">
    <property type="term" value="P:xenobiotic detoxification by transmembrane export across the plasma membrane"/>
    <property type="evidence" value="ECO:0007669"/>
    <property type="project" value="InterPro"/>
</dbReference>
<feature type="transmembrane region" description="Helical" evidence="10">
    <location>
        <begin position="222"/>
        <end position="246"/>
    </location>
</feature>
<dbReference type="EMBL" id="FMVW01000001">
    <property type="protein sequence ID" value="SCZ25677.1"/>
    <property type="molecule type" value="Genomic_DNA"/>
</dbReference>
<dbReference type="PANTHER" id="PTHR43124">
    <property type="entry name" value="PURINE EFFLUX PUMP PBUE"/>
    <property type="match status" value="1"/>
</dbReference>
<feature type="domain" description="Major facilitator superfamily (MFS) profile" evidence="11">
    <location>
        <begin position="19"/>
        <end position="405"/>
    </location>
</feature>
<dbReference type="InterPro" id="IPR020846">
    <property type="entry name" value="MFS_dom"/>
</dbReference>
<dbReference type="InterPro" id="IPR036259">
    <property type="entry name" value="MFS_trans_sf"/>
</dbReference>
<evidence type="ECO:0000256" key="8">
    <source>
        <dbReference type="ARBA" id="ARBA00022989"/>
    </source>
</evidence>
<dbReference type="SUPFAM" id="SSF103473">
    <property type="entry name" value="MFS general substrate transporter"/>
    <property type="match status" value="1"/>
</dbReference>
<keyword evidence="13" id="KW-1185">Reference proteome</keyword>
<comment type="similarity">
    <text evidence="3 10">Belongs to the major facilitator superfamily. Bcr/CmlA family.</text>
</comment>
<evidence type="ECO:0000256" key="5">
    <source>
        <dbReference type="ARBA" id="ARBA00022448"/>
    </source>
</evidence>
<keyword evidence="9 10" id="KW-0472">Membrane</keyword>
<feature type="transmembrane region" description="Helical" evidence="10">
    <location>
        <begin position="143"/>
        <end position="165"/>
    </location>
</feature>
<feature type="transmembrane region" description="Helical" evidence="10">
    <location>
        <begin position="50"/>
        <end position="73"/>
    </location>
</feature>
<accession>A0A1G5MKD7</accession>
<feature type="transmembrane region" description="Helical" evidence="10">
    <location>
        <begin position="318"/>
        <end position="340"/>
    </location>
</feature>
<evidence type="ECO:0000259" key="11">
    <source>
        <dbReference type="PROSITE" id="PS50850"/>
    </source>
</evidence>
<keyword evidence="6" id="KW-1003">Cell membrane</keyword>
<dbReference type="PANTHER" id="PTHR43124:SF3">
    <property type="entry name" value="CHLORAMPHENICOL EFFLUX PUMP RV0191"/>
    <property type="match status" value="1"/>
</dbReference>
<dbReference type="OrthoDB" id="9800416at2"/>
<comment type="function">
    <text evidence="1">Resistance to tetracycline by an active tetracycline efflux. This is an energy-dependent process that decreases the accumulation of the antibiotic in whole cells. This protein functions as a metal-tetracycline/H(+) antiporter.</text>
</comment>
<dbReference type="InterPro" id="IPR011701">
    <property type="entry name" value="MFS"/>
</dbReference>
<feature type="transmembrane region" description="Helical" evidence="10">
    <location>
        <begin position="258"/>
        <end position="276"/>
    </location>
</feature>
<feature type="transmembrane region" description="Helical" evidence="10">
    <location>
        <begin position="20"/>
        <end position="38"/>
    </location>
</feature>
<dbReference type="CDD" id="cd17320">
    <property type="entry name" value="MFS_MdfA_MDR_like"/>
    <property type="match status" value="1"/>
</dbReference>
<dbReference type="Gene3D" id="1.20.1720.10">
    <property type="entry name" value="Multidrug resistance protein D"/>
    <property type="match status" value="1"/>
</dbReference>
<proteinExistence type="inferred from homology"/>
<dbReference type="InterPro" id="IPR050189">
    <property type="entry name" value="MFS_Efflux_Transporters"/>
</dbReference>
<dbReference type="GO" id="GO:0005886">
    <property type="term" value="C:plasma membrane"/>
    <property type="evidence" value="ECO:0007669"/>
    <property type="project" value="UniProtKB-SubCell"/>
</dbReference>
<dbReference type="InterPro" id="IPR005829">
    <property type="entry name" value="Sugar_transporter_CS"/>
</dbReference>
<feature type="transmembrane region" description="Helical" evidence="10">
    <location>
        <begin position="171"/>
        <end position="190"/>
    </location>
</feature>
<evidence type="ECO:0000313" key="13">
    <source>
        <dbReference type="Proteomes" id="UP000199347"/>
    </source>
</evidence>
<evidence type="ECO:0000256" key="2">
    <source>
        <dbReference type="ARBA" id="ARBA00004651"/>
    </source>
</evidence>
<protein>
    <recommendedName>
        <fullName evidence="10">Bcr/CflA family efflux transporter</fullName>
    </recommendedName>
</protein>
<dbReference type="InterPro" id="IPR004812">
    <property type="entry name" value="Efflux_drug-R_Bcr/CmlA"/>
</dbReference>
<dbReference type="PRINTS" id="PR01035">
    <property type="entry name" value="TCRTETA"/>
</dbReference>
<dbReference type="InterPro" id="IPR001958">
    <property type="entry name" value="Tet-R_TetA/multi-R_MdtG-like"/>
</dbReference>
<name>A0A1G5MKD7_AFIMA</name>
<keyword evidence="8 10" id="KW-1133">Transmembrane helix</keyword>
<dbReference type="Proteomes" id="UP000199347">
    <property type="component" value="Unassembled WGS sequence"/>
</dbReference>
<evidence type="ECO:0000256" key="1">
    <source>
        <dbReference type="ARBA" id="ARBA00003279"/>
    </source>
</evidence>
<gene>
    <name evidence="12" type="ORF">SAMN03080610_00821</name>
</gene>
<feature type="transmembrane region" description="Helical" evidence="10">
    <location>
        <begin position="288"/>
        <end position="312"/>
    </location>
</feature>
<dbReference type="PROSITE" id="PS50850">
    <property type="entry name" value="MFS"/>
    <property type="match status" value="1"/>
</dbReference>
<reference evidence="13" key="1">
    <citation type="submission" date="2016-10" db="EMBL/GenBank/DDBJ databases">
        <authorList>
            <person name="Varghese N."/>
            <person name="Submissions S."/>
        </authorList>
    </citation>
    <scope>NUCLEOTIDE SEQUENCE [LARGE SCALE GENOMIC DNA]</scope>
    <source>
        <strain evidence="13">DSM 2698</strain>
    </source>
</reference>
<feature type="transmembrane region" description="Helical" evidence="10">
    <location>
        <begin position="380"/>
        <end position="404"/>
    </location>
</feature>
<dbReference type="AlphaFoldDB" id="A0A1G5MKD7"/>
<evidence type="ECO:0000256" key="3">
    <source>
        <dbReference type="ARBA" id="ARBA00006236"/>
    </source>
</evidence>
<keyword evidence="10" id="KW-0997">Cell inner membrane</keyword>
<evidence type="ECO:0000256" key="10">
    <source>
        <dbReference type="RuleBase" id="RU365088"/>
    </source>
</evidence>
<dbReference type="STRING" id="1120955.SAMN03080610_00821"/>
<feature type="transmembrane region" description="Helical" evidence="10">
    <location>
        <begin position="85"/>
        <end position="104"/>
    </location>
</feature>
<dbReference type="PROSITE" id="PS00216">
    <property type="entry name" value="SUGAR_TRANSPORT_1"/>
    <property type="match status" value="1"/>
</dbReference>
<keyword evidence="7 10" id="KW-0812">Transmembrane</keyword>
<evidence type="ECO:0000256" key="9">
    <source>
        <dbReference type="ARBA" id="ARBA00023136"/>
    </source>
</evidence>